<dbReference type="EMBL" id="BLLF01000846">
    <property type="protein sequence ID" value="GFH15408.1"/>
    <property type="molecule type" value="Genomic_DNA"/>
</dbReference>
<dbReference type="Proteomes" id="UP000485058">
    <property type="component" value="Unassembled WGS sequence"/>
</dbReference>
<protein>
    <submittedName>
        <fullName evidence="1">Uncharacterized protein</fullName>
    </submittedName>
</protein>
<organism evidence="1 2">
    <name type="scientific">Haematococcus lacustris</name>
    <name type="common">Green alga</name>
    <name type="synonym">Haematococcus pluvialis</name>
    <dbReference type="NCBI Taxonomy" id="44745"/>
    <lineage>
        <taxon>Eukaryota</taxon>
        <taxon>Viridiplantae</taxon>
        <taxon>Chlorophyta</taxon>
        <taxon>core chlorophytes</taxon>
        <taxon>Chlorophyceae</taxon>
        <taxon>CS clade</taxon>
        <taxon>Chlamydomonadales</taxon>
        <taxon>Haematococcaceae</taxon>
        <taxon>Haematococcus</taxon>
    </lineage>
</organism>
<gene>
    <name evidence="1" type="ORF">HaLaN_11632</name>
</gene>
<comment type="caution">
    <text evidence="1">The sequence shown here is derived from an EMBL/GenBank/DDBJ whole genome shotgun (WGS) entry which is preliminary data.</text>
</comment>
<reference evidence="1 2" key="1">
    <citation type="submission" date="2020-02" db="EMBL/GenBank/DDBJ databases">
        <title>Draft genome sequence of Haematococcus lacustris strain NIES-144.</title>
        <authorList>
            <person name="Morimoto D."/>
            <person name="Nakagawa S."/>
            <person name="Yoshida T."/>
            <person name="Sawayama S."/>
        </authorList>
    </citation>
    <scope>NUCLEOTIDE SEQUENCE [LARGE SCALE GENOMIC DNA]</scope>
    <source>
        <strain evidence="1 2">NIES-144</strain>
    </source>
</reference>
<evidence type="ECO:0000313" key="2">
    <source>
        <dbReference type="Proteomes" id="UP000485058"/>
    </source>
</evidence>
<evidence type="ECO:0000313" key="1">
    <source>
        <dbReference type="EMBL" id="GFH15408.1"/>
    </source>
</evidence>
<keyword evidence="2" id="KW-1185">Reference proteome</keyword>
<sequence>MELRMLLRPDRSCGACSCLPHWLCCLLEVALMGVCRNDKIKPQLRHLATPAGTSLVAIQRLVAITLATWDAVWGKYLHPKRAVARMRLCGVQEKVLEGYFKKLKEEATMVSQQRWGTRKQLVMFIGNTGIAH</sequence>
<name>A0A699Z8G6_HAELA</name>
<dbReference type="AlphaFoldDB" id="A0A699Z8G6"/>
<proteinExistence type="predicted"/>
<accession>A0A699Z8G6</accession>